<evidence type="ECO:0000256" key="2">
    <source>
        <dbReference type="SAM" id="Phobius"/>
    </source>
</evidence>
<feature type="transmembrane region" description="Helical" evidence="2">
    <location>
        <begin position="373"/>
        <end position="395"/>
    </location>
</feature>
<feature type="region of interest" description="Disordered" evidence="1">
    <location>
        <begin position="157"/>
        <end position="213"/>
    </location>
</feature>
<feature type="compositionally biased region" description="Low complexity" evidence="1">
    <location>
        <begin position="637"/>
        <end position="652"/>
    </location>
</feature>
<reference evidence="4" key="1">
    <citation type="submission" date="2021-01" db="EMBL/GenBank/DDBJ databases">
        <authorList>
            <person name="Corre E."/>
            <person name="Pelletier E."/>
            <person name="Niang G."/>
            <person name="Scheremetjew M."/>
            <person name="Finn R."/>
            <person name="Kale V."/>
            <person name="Holt S."/>
            <person name="Cochrane G."/>
            <person name="Meng A."/>
            <person name="Brown T."/>
            <person name="Cohen L."/>
        </authorList>
    </citation>
    <scope>NUCLEOTIDE SEQUENCE</scope>
    <source>
        <strain evidence="4">CCMP2084</strain>
    </source>
</reference>
<feature type="compositionally biased region" description="Acidic residues" evidence="1">
    <location>
        <begin position="588"/>
        <end position="601"/>
    </location>
</feature>
<feature type="compositionally biased region" description="Polar residues" evidence="1">
    <location>
        <begin position="545"/>
        <end position="561"/>
    </location>
</feature>
<feature type="region of interest" description="Disordered" evidence="1">
    <location>
        <begin position="620"/>
        <end position="652"/>
    </location>
</feature>
<organism evidence="4">
    <name type="scientific">Attheya septentrionalis</name>
    <dbReference type="NCBI Taxonomy" id="420275"/>
    <lineage>
        <taxon>Eukaryota</taxon>
        <taxon>Sar</taxon>
        <taxon>Stramenopiles</taxon>
        <taxon>Ochrophyta</taxon>
        <taxon>Bacillariophyta</taxon>
        <taxon>Coscinodiscophyceae</taxon>
        <taxon>Chaetocerotophycidae</taxon>
        <taxon>Chaetocerotales</taxon>
        <taxon>Attheyaceae</taxon>
        <taxon>Attheya</taxon>
    </lineage>
</organism>
<feature type="compositionally biased region" description="Polar residues" evidence="1">
    <location>
        <begin position="405"/>
        <end position="425"/>
    </location>
</feature>
<keyword evidence="3" id="KW-0732">Signal</keyword>
<dbReference type="EMBL" id="HBHQ01000432">
    <property type="protein sequence ID" value="CAD9808449.1"/>
    <property type="molecule type" value="Transcribed_RNA"/>
</dbReference>
<name>A0A7S2XKX9_9STRA</name>
<feature type="signal peptide" evidence="3">
    <location>
        <begin position="1"/>
        <end position="35"/>
    </location>
</feature>
<keyword evidence="2" id="KW-1133">Transmembrane helix</keyword>
<evidence type="ECO:0000256" key="1">
    <source>
        <dbReference type="SAM" id="MobiDB-lite"/>
    </source>
</evidence>
<feature type="chain" id="PRO_5031393282" evidence="3">
    <location>
        <begin position="36"/>
        <end position="652"/>
    </location>
</feature>
<protein>
    <submittedName>
        <fullName evidence="4">Uncharacterized protein</fullName>
    </submittedName>
</protein>
<accession>A0A7S2XKX9</accession>
<sequence length="652" mass="71119">MGGVRRSRSRSQVCVKGLSAALLCFSMCAVPAVGATGVSDESTKNNIRGLLNNALHQVSNALSDVADKTTRDARMLRDYFLDLDPEDFQDCRKYKDSWDNDDSFSCNGDTGEWIFEDQDQWPNKCSDVKYKSNDDWEATDDYYNPCHAWEIRYGEHAPAPTPADAPTTPAPSESSTTPTPVPVITGDDNPITLAPVSSSPTGDEGDQAGDQDQATYSIPMNTFEMSLTLAVVNRKTRALVNLDYQELISTSVIFLHNEFIELSNDIVGLTLEMEEVKERSNDDGELLITFEFTGDVLFAADAQQILGTPAFDEPTEAAFSGENKEAFLLKLWESDDPVLQSTKDITVRKLTTDSPGEILQSNNEDDTNKKTSVIIFASAGVVACMALVLIGFIVVQRRRREDSMKLSSPDSKSTDDCTPTPTGKANKNFFTELQDDDSLSIDNSRVVDETDASVAFSYNDKMSESEFGSEYGLSVGSADNSTSNGGRLLGMFGRRRSSAYESEDDSVANMSVNLNSVLQLEEGIGVNDRNRVKQMKFSDVWRGQGSANNSVAGSTPTQSPAGSPGRSLRGFDAYTSTRHHDESSTQDGEFDTSYDTGGEEDSFTLQILKDARKQRKEIELSSINGGSNADADSILGSVADDSVLDVVDPQVE</sequence>
<keyword evidence="2" id="KW-0812">Transmembrane</keyword>
<dbReference type="AlphaFoldDB" id="A0A7S2XKX9"/>
<feature type="compositionally biased region" description="Low complexity" evidence="1">
    <location>
        <begin position="162"/>
        <end position="178"/>
    </location>
</feature>
<evidence type="ECO:0000313" key="4">
    <source>
        <dbReference type="EMBL" id="CAD9808449.1"/>
    </source>
</evidence>
<feature type="region of interest" description="Disordered" evidence="1">
    <location>
        <begin position="543"/>
        <end position="601"/>
    </location>
</feature>
<proteinExistence type="predicted"/>
<keyword evidence="2" id="KW-0472">Membrane</keyword>
<evidence type="ECO:0000256" key="3">
    <source>
        <dbReference type="SAM" id="SignalP"/>
    </source>
</evidence>
<gene>
    <name evidence="4" type="ORF">ASEP1449_LOCUS271</name>
</gene>
<feature type="region of interest" description="Disordered" evidence="1">
    <location>
        <begin position="403"/>
        <end position="425"/>
    </location>
</feature>